<feature type="non-terminal residue" evidence="2">
    <location>
        <position position="85"/>
    </location>
</feature>
<reference evidence="2 3" key="1">
    <citation type="submission" date="2013-11" db="EMBL/GenBank/DDBJ databases">
        <title>Genome sequencing of Stegodyphus mimosarum.</title>
        <authorList>
            <person name="Bechsgaard J."/>
        </authorList>
    </citation>
    <scope>NUCLEOTIDE SEQUENCE [LARGE SCALE GENOMIC DNA]</scope>
</reference>
<evidence type="ECO:0000313" key="3">
    <source>
        <dbReference type="Proteomes" id="UP000054359"/>
    </source>
</evidence>
<name>A0A087TKN6_STEMI</name>
<protein>
    <submittedName>
        <fullName evidence="2">Uncharacterized protein</fullName>
    </submittedName>
</protein>
<proteinExistence type="predicted"/>
<gene>
    <name evidence="2" type="ORF">X975_01906</name>
</gene>
<evidence type="ECO:0000256" key="1">
    <source>
        <dbReference type="SAM" id="MobiDB-lite"/>
    </source>
</evidence>
<accession>A0A087TKN6</accession>
<feature type="compositionally biased region" description="Low complexity" evidence="1">
    <location>
        <begin position="64"/>
        <end position="85"/>
    </location>
</feature>
<organism evidence="2 3">
    <name type="scientific">Stegodyphus mimosarum</name>
    <name type="common">African social velvet spider</name>
    <dbReference type="NCBI Taxonomy" id="407821"/>
    <lineage>
        <taxon>Eukaryota</taxon>
        <taxon>Metazoa</taxon>
        <taxon>Ecdysozoa</taxon>
        <taxon>Arthropoda</taxon>
        <taxon>Chelicerata</taxon>
        <taxon>Arachnida</taxon>
        <taxon>Araneae</taxon>
        <taxon>Araneomorphae</taxon>
        <taxon>Entelegynae</taxon>
        <taxon>Eresoidea</taxon>
        <taxon>Eresidae</taxon>
        <taxon>Stegodyphus</taxon>
    </lineage>
</organism>
<keyword evidence="3" id="KW-1185">Reference proteome</keyword>
<feature type="region of interest" description="Disordered" evidence="1">
    <location>
        <begin position="14"/>
        <end position="85"/>
    </location>
</feature>
<dbReference type="Proteomes" id="UP000054359">
    <property type="component" value="Unassembled WGS sequence"/>
</dbReference>
<dbReference type="EMBL" id="KK115663">
    <property type="protein sequence ID" value="KFM65675.1"/>
    <property type="molecule type" value="Genomic_DNA"/>
</dbReference>
<evidence type="ECO:0000313" key="2">
    <source>
        <dbReference type="EMBL" id="KFM65675.1"/>
    </source>
</evidence>
<dbReference type="OrthoDB" id="6436105at2759"/>
<sequence length="85" mass="8978">MCDLLVGKPDISVGFHRLKKPSPSQRKSAWDSRYSGAEGGKPPVADTTTPPSEPSPGCGMCVRSSGPESAEPSQQQQQQPPKTAN</sequence>
<dbReference type="AlphaFoldDB" id="A0A087TKN6"/>